<evidence type="ECO:0000256" key="4">
    <source>
        <dbReference type="ARBA" id="ARBA00004496"/>
    </source>
</evidence>
<evidence type="ECO:0000256" key="3">
    <source>
        <dbReference type="ARBA" id="ARBA00004065"/>
    </source>
</evidence>
<evidence type="ECO:0000256" key="1">
    <source>
        <dbReference type="ARBA" id="ARBA00000077"/>
    </source>
</evidence>
<organism evidence="19 20">
    <name type="scientific">Kineococcus aurantiacus</name>
    <dbReference type="NCBI Taxonomy" id="37633"/>
    <lineage>
        <taxon>Bacteria</taxon>
        <taxon>Bacillati</taxon>
        <taxon>Actinomycetota</taxon>
        <taxon>Actinomycetes</taxon>
        <taxon>Kineosporiales</taxon>
        <taxon>Kineosporiaceae</taxon>
        <taxon>Kineococcus</taxon>
    </lineage>
</organism>
<accession>A0A7Y9J2L4</accession>
<dbReference type="InterPro" id="IPR024567">
    <property type="entry name" value="RNase_HII/HIII_dom"/>
</dbReference>
<evidence type="ECO:0000256" key="15">
    <source>
        <dbReference type="PROSITE-ProRule" id="PRU01319"/>
    </source>
</evidence>
<keyword evidence="8 14" id="KW-0963">Cytoplasm</keyword>
<comment type="catalytic activity">
    <reaction evidence="1 14 15 16">
        <text>Endonucleolytic cleavage to 5'-phosphomonoester.</text>
        <dbReference type="EC" id="3.1.26.4"/>
    </reaction>
</comment>
<dbReference type="EC" id="3.1.26.4" evidence="6 14"/>
<keyword evidence="12 14" id="KW-0378">Hydrolase</keyword>
<dbReference type="RefSeq" id="WP_179754568.1">
    <property type="nucleotide sequence ID" value="NZ_BAAAGN010000039.1"/>
</dbReference>
<keyword evidence="10 14" id="KW-0479">Metal-binding</keyword>
<reference evidence="19 20" key="1">
    <citation type="submission" date="2020-07" db="EMBL/GenBank/DDBJ databases">
        <title>Sequencing the genomes of 1000 actinobacteria strains.</title>
        <authorList>
            <person name="Klenk H.-P."/>
        </authorList>
    </citation>
    <scope>NUCLEOTIDE SEQUENCE [LARGE SCALE GENOMIC DNA]</scope>
    <source>
        <strain evidence="19 20">DSM 7487</strain>
    </source>
</reference>
<evidence type="ECO:0000313" key="20">
    <source>
        <dbReference type="Proteomes" id="UP000521922"/>
    </source>
</evidence>
<keyword evidence="20" id="KW-1185">Reference proteome</keyword>
<dbReference type="GO" id="GO:0005737">
    <property type="term" value="C:cytoplasm"/>
    <property type="evidence" value="ECO:0007669"/>
    <property type="project" value="UniProtKB-SubCell"/>
</dbReference>
<feature type="binding site" evidence="14 15">
    <location>
        <position position="128"/>
    </location>
    <ligand>
        <name>a divalent metal cation</name>
        <dbReference type="ChEBI" id="CHEBI:60240"/>
    </ligand>
</feature>
<dbReference type="AlphaFoldDB" id="A0A7Y9J2L4"/>
<feature type="region of interest" description="Disordered" evidence="17">
    <location>
        <begin position="235"/>
        <end position="264"/>
    </location>
</feature>
<evidence type="ECO:0000256" key="14">
    <source>
        <dbReference type="HAMAP-Rule" id="MF_00052"/>
    </source>
</evidence>
<gene>
    <name evidence="14" type="primary">rnhB</name>
    <name evidence="19" type="ORF">BJ968_003819</name>
</gene>
<feature type="domain" description="RNase H type-2" evidence="18">
    <location>
        <begin position="28"/>
        <end position="236"/>
    </location>
</feature>
<evidence type="ECO:0000256" key="5">
    <source>
        <dbReference type="ARBA" id="ARBA00007383"/>
    </source>
</evidence>
<dbReference type="CDD" id="cd07182">
    <property type="entry name" value="RNase_HII_bacteria_HII_like"/>
    <property type="match status" value="1"/>
</dbReference>
<feature type="binding site" evidence="14 15">
    <location>
        <position position="34"/>
    </location>
    <ligand>
        <name>a divalent metal cation</name>
        <dbReference type="ChEBI" id="CHEBI:60240"/>
    </ligand>
</feature>
<keyword evidence="13 14" id="KW-0464">Manganese</keyword>
<keyword evidence="9 14" id="KW-0540">Nuclease</keyword>
<dbReference type="GO" id="GO:0032299">
    <property type="term" value="C:ribonuclease H2 complex"/>
    <property type="evidence" value="ECO:0007669"/>
    <property type="project" value="TreeGrafter"/>
</dbReference>
<dbReference type="SUPFAM" id="SSF53098">
    <property type="entry name" value="Ribonuclease H-like"/>
    <property type="match status" value="1"/>
</dbReference>
<dbReference type="Gene3D" id="3.30.420.10">
    <property type="entry name" value="Ribonuclease H-like superfamily/Ribonuclease H"/>
    <property type="match status" value="1"/>
</dbReference>
<evidence type="ECO:0000259" key="18">
    <source>
        <dbReference type="PROSITE" id="PS51975"/>
    </source>
</evidence>
<evidence type="ECO:0000256" key="16">
    <source>
        <dbReference type="RuleBase" id="RU003515"/>
    </source>
</evidence>
<evidence type="ECO:0000256" key="11">
    <source>
        <dbReference type="ARBA" id="ARBA00022759"/>
    </source>
</evidence>
<keyword evidence="11 14" id="KW-0255">Endonuclease</keyword>
<evidence type="ECO:0000256" key="7">
    <source>
        <dbReference type="ARBA" id="ARBA00019179"/>
    </source>
</evidence>
<comment type="cofactor">
    <cofactor evidence="14 15">
        <name>Mn(2+)</name>
        <dbReference type="ChEBI" id="CHEBI:29035"/>
    </cofactor>
    <cofactor evidence="14 15">
        <name>Mg(2+)</name>
        <dbReference type="ChEBI" id="CHEBI:18420"/>
    </cofactor>
    <text evidence="14 15">Manganese or magnesium. Binds 1 divalent metal ion per monomer in the absence of substrate. May bind a second metal ion after substrate binding.</text>
</comment>
<dbReference type="GO" id="GO:0003723">
    <property type="term" value="F:RNA binding"/>
    <property type="evidence" value="ECO:0007669"/>
    <property type="project" value="UniProtKB-UniRule"/>
</dbReference>
<dbReference type="NCBIfam" id="NF000595">
    <property type="entry name" value="PRK00015.1-3"/>
    <property type="match status" value="1"/>
</dbReference>
<dbReference type="InterPro" id="IPR012337">
    <property type="entry name" value="RNaseH-like_sf"/>
</dbReference>
<evidence type="ECO:0000256" key="10">
    <source>
        <dbReference type="ARBA" id="ARBA00022723"/>
    </source>
</evidence>
<comment type="similarity">
    <text evidence="5 14 16">Belongs to the RNase HII family.</text>
</comment>
<dbReference type="InterPro" id="IPR022898">
    <property type="entry name" value="RNase_HII"/>
</dbReference>
<comment type="subcellular location">
    <subcellularLocation>
        <location evidence="4 14">Cytoplasm</location>
    </subcellularLocation>
</comment>
<dbReference type="Proteomes" id="UP000521922">
    <property type="component" value="Unassembled WGS sequence"/>
</dbReference>
<dbReference type="HAMAP" id="MF_00052_B">
    <property type="entry name" value="RNase_HII_B"/>
    <property type="match status" value="1"/>
</dbReference>
<evidence type="ECO:0000256" key="17">
    <source>
        <dbReference type="SAM" id="MobiDB-lite"/>
    </source>
</evidence>
<dbReference type="EMBL" id="JACCBB010000001">
    <property type="protein sequence ID" value="NYD24279.1"/>
    <property type="molecule type" value="Genomic_DNA"/>
</dbReference>
<dbReference type="InterPro" id="IPR001352">
    <property type="entry name" value="RNase_HII/HIII"/>
</dbReference>
<evidence type="ECO:0000256" key="9">
    <source>
        <dbReference type="ARBA" id="ARBA00022722"/>
    </source>
</evidence>
<protein>
    <recommendedName>
        <fullName evidence="7 14">Ribonuclease HII</fullName>
        <shortName evidence="14">RNase HII</shortName>
        <ecNumber evidence="6 14">3.1.26.4</ecNumber>
    </recommendedName>
</protein>
<dbReference type="PANTHER" id="PTHR10954">
    <property type="entry name" value="RIBONUCLEASE H2 SUBUNIT A"/>
    <property type="match status" value="1"/>
</dbReference>
<dbReference type="GO" id="GO:0004523">
    <property type="term" value="F:RNA-DNA hybrid ribonuclease activity"/>
    <property type="evidence" value="ECO:0007669"/>
    <property type="project" value="UniProtKB-UniRule"/>
</dbReference>
<dbReference type="GO" id="GO:0006298">
    <property type="term" value="P:mismatch repair"/>
    <property type="evidence" value="ECO:0007669"/>
    <property type="project" value="TreeGrafter"/>
</dbReference>
<dbReference type="PROSITE" id="PS51975">
    <property type="entry name" value="RNASE_H_2"/>
    <property type="match status" value="1"/>
</dbReference>
<dbReference type="PANTHER" id="PTHR10954:SF18">
    <property type="entry name" value="RIBONUCLEASE HII"/>
    <property type="match status" value="1"/>
</dbReference>
<comment type="caution">
    <text evidence="19">The sequence shown here is derived from an EMBL/GenBank/DDBJ whole genome shotgun (WGS) entry which is preliminary data.</text>
</comment>
<evidence type="ECO:0000313" key="19">
    <source>
        <dbReference type="EMBL" id="NYD24279.1"/>
    </source>
</evidence>
<comment type="function">
    <text evidence="3 14 16">Endonuclease that specifically degrades the RNA of RNA-DNA hybrids.</text>
</comment>
<name>A0A7Y9J2L4_9ACTN</name>
<feature type="binding site" evidence="14 15">
    <location>
        <position position="35"/>
    </location>
    <ligand>
        <name>a divalent metal cation</name>
        <dbReference type="ChEBI" id="CHEBI:60240"/>
    </ligand>
</feature>
<dbReference type="GO" id="GO:0043137">
    <property type="term" value="P:DNA replication, removal of RNA primer"/>
    <property type="evidence" value="ECO:0007669"/>
    <property type="project" value="TreeGrafter"/>
</dbReference>
<comment type="cofactor">
    <cofactor evidence="2">
        <name>Mg(2+)</name>
        <dbReference type="ChEBI" id="CHEBI:18420"/>
    </cofactor>
</comment>
<feature type="compositionally biased region" description="Low complexity" evidence="17">
    <location>
        <begin position="244"/>
        <end position="264"/>
    </location>
</feature>
<dbReference type="Pfam" id="PF01351">
    <property type="entry name" value="RNase_HII"/>
    <property type="match status" value="1"/>
</dbReference>
<sequence length="264" mass="27540">MSARPTGRSASVPPSLRLERQFLREGHTLVAGIDEVGRGALAGPVSVGVLVVDAATRTAPAGLRDSKLLTPAARDALTPKVQRWAVAWAVGHTEPAEIDAVGITAALRLAGRRALAQLPVAPDVVILDGNHDYLSDPREPSLLDDLGGPAWDAPLVTTRIKADVTCAAVAGASVLAKTTRDALMAQRHELFPHYGWAGNKGYSAPDHLQALALHGACEQHRRSWRLPGVAVPAPRTVQPSARTLDLGPAAGDALGDPAPGGVHH</sequence>
<evidence type="ECO:0000256" key="8">
    <source>
        <dbReference type="ARBA" id="ARBA00022490"/>
    </source>
</evidence>
<evidence type="ECO:0000256" key="13">
    <source>
        <dbReference type="ARBA" id="ARBA00023211"/>
    </source>
</evidence>
<dbReference type="InterPro" id="IPR036397">
    <property type="entry name" value="RNaseH_sf"/>
</dbReference>
<evidence type="ECO:0000256" key="12">
    <source>
        <dbReference type="ARBA" id="ARBA00022801"/>
    </source>
</evidence>
<evidence type="ECO:0000256" key="6">
    <source>
        <dbReference type="ARBA" id="ARBA00012180"/>
    </source>
</evidence>
<proteinExistence type="inferred from homology"/>
<dbReference type="GO" id="GO:0030145">
    <property type="term" value="F:manganese ion binding"/>
    <property type="evidence" value="ECO:0007669"/>
    <property type="project" value="UniProtKB-UniRule"/>
</dbReference>
<evidence type="ECO:0000256" key="2">
    <source>
        <dbReference type="ARBA" id="ARBA00001946"/>
    </source>
</evidence>